<dbReference type="Proteomes" id="UP001596200">
    <property type="component" value="Unassembled WGS sequence"/>
</dbReference>
<dbReference type="InterPro" id="IPR020846">
    <property type="entry name" value="MFS_dom"/>
</dbReference>
<evidence type="ECO:0000256" key="3">
    <source>
        <dbReference type="ARBA" id="ARBA00022989"/>
    </source>
</evidence>
<keyword evidence="3 5" id="KW-1133">Transmembrane helix</keyword>
<comment type="subcellular location">
    <subcellularLocation>
        <location evidence="1">Cell membrane</location>
        <topology evidence="1">Multi-pass membrane protein</topology>
    </subcellularLocation>
</comment>
<dbReference type="Pfam" id="PF07690">
    <property type="entry name" value="MFS_1"/>
    <property type="match status" value="1"/>
</dbReference>
<reference evidence="8" key="1">
    <citation type="journal article" date="2019" name="Int. J. Syst. Evol. Microbiol.">
        <title>The Global Catalogue of Microorganisms (GCM) 10K type strain sequencing project: providing services to taxonomists for standard genome sequencing and annotation.</title>
        <authorList>
            <consortium name="The Broad Institute Genomics Platform"/>
            <consortium name="The Broad Institute Genome Sequencing Center for Infectious Disease"/>
            <person name="Wu L."/>
            <person name="Ma J."/>
        </authorList>
    </citation>
    <scope>NUCLEOTIDE SEQUENCE [LARGE SCALE GENOMIC DNA]</scope>
    <source>
        <strain evidence="8">JCM 4147</strain>
    </source>
</reference>
<keyword evidence="2 5" id="KW-0812">Transmembrane</keyword>
<evidence type="ECO:0000313" key="7">
    <source>
        <dbReference type="EMBL" id="MFC5918928.1"/>
    </source>
</evidence>
<feature type="transmembrane region" description="Helical" evidence="5">
    <location>
        <begin position="100"/>
        <end position="119"/>
    </location>
</feature>
<evidence type="ECO:0000256" key="1">
    <source>
        <dbReference type="ARBA" id="ARBA00004651"/>
    </source>
</evidence>
<organism evidence="7 8">
    <name type="scientific">Streptomyces pulveraceus</name>
    <dbReference type="NCBI Taxonomy" id="68258"/>
    <lineage>
        <taxon>Bacteria</taxon>
        <taxon>Bacillati</taxon>
        <taxon>Actinomycetota</taxon>
        <taxon>Actinomycetes</taxon>
        <taxon>Kitasatosporales</taxon>
        <taxon>Streptomycetaceae</taxon>
        <taxon>Streptomyces</taxon>
    </lineage>
</organism>
<dbReference type="PANTHER" id="PTHR23528:SF1">
    <property type="entry name" value="MAJOR FACILITATOR SUPERFAMILY (MFS) PROFILE DOMAIN-CONTAINING PROTEIN"/>
    <property type="match status" value="1"/>
</dbReference>
<evidence type="ECO:0000256" key="4">
    <source>
        <dbReference type="ARBA" id="ARBA00023136"/>
    </source>
</evidence>
<accession>A0ABW1GXL0</accession>
<feature type="transmembrane region" description="Helical" evidence="5">
    <location>
        <begin position="371"/>
        <end position="397"/>
    </location>
</feature>
<keyword evidence="4 5" id="KW-0472">Membrane</keyword>
<evidence type="ECO:0000259" key="6">
    <source>
        <dbReference type="PROSITE" id="PS50850"/>
    </source>
</evidence>
<sequence length="438" mass="45093">MTETLPEAPVTGTPAPDVRPAAPRRLLVALIISELLITFALATPIVATLSLKVQEIAPDRKEQVLATVMAVGSIAALLLNPVFGHLSDRTTGRFGRRRPWITGGLLAGLPAAAVMATAHSTAQLVIGWFLAQAAYNAALAALSAVIADRVPPHQQATMSGLFGAAGFAGVVPGLVLVGLIPGSTTALFVIPSVIGALGAVLAWSLLREPAIRPGAARAARTVNLRSVLGSLLFDPRTSPAFTVVWCQRFLLQFSNALIGAYGLYFLMARLDLSVAEAAGLVSATGLVSLAGNVLAATVFGRVASRTGAYRALVVASGVLMTSAMVVKMFSASVWPVYLATTVAAVGLGAFYAVDLALVLRVMPDGGDAARYLGVFNIAKALPQTLAPVLAPALLALGSDPVGASADQNYFALFLGGAVAALLATALTPLIRHPKLVRD</sequence>
<feature type="domain" description="Major facilitator superfamily (MFS) profile" evidence="6">
    <location>
        <begin position="26"/>
        <end position="434"/>
    </location>
</feature>
<feature type="transmembrane region" description="Helical" evidence="5">
    <location>
        <begin position="125"/>
        <end position="147"/>
    </location>
</feature>
<proteinExistence type="predicted"/>
<evidence type="ECO:0000256" key="5">
    <source>
        <dbReference type="SAM" id="Phobius"/>
    </source>
</evidence>
<feature type="transmembrane region" description="Helical" evidence="5">
    <location>
        <begin position="279"/>
        <end position="299"/>
    </location>
</feature>
<feature type="transmembrane region" description="Helical" evidence="5">
    <location>
        <begin position="186"/>
        <end position="206"/>
    </location>
</feature>
<feature type="transmembrane region" description="Helical" evidence="5">
    <location>
        <begin position="249"/>
        <end position="267"/>
    </location>
</feature>
<feature type="transmembrane region" description="Helical" evidence="5">
    <location>
        <begin position="159"/>
        <end position="180"/>
    </location>
</feature>
<dbReference type="PROSITE" id="PS50850">
    <property type="entry name" value="MFS"/>
    <property type="match status" value="1"/>
</dbReference>
<feature type="transmembrane region" description="Helical" evidence="5">
    <location>
        <begin position="63"/>
        <end position="79"/>
    </location>
</feature>
<dbReference type="InterPro" id="IPR036259">
    <property type="entry name" value="MFS_trans_sf"/>
</dbReference>
<evidence type="ECO:0000256" key="2">
    <source>
        <dbReference type="ARBA" id="ARBA00022692"/>
    </source>
</evidence>
<evidence type="ECO:0000313" key="8">
    <source>
        <dbReference type="Proteomes" id="UP001596200"/>
    </source>
</evidence>
<dbReference type="PANTHER" id="PTHR23528">
    <property type="match status" value="1"/>
</dbReference>
<feature type="transmembrane region" description="Helical" evidence="5">
    <location>
        <begin position="409"/>
        <end position="430"/>
    </location>
</feature>
<dbReference type="SUPFAM" id="SSF103473">
    <property type="entry name" value="MFS general substrate transporter"/>
    <property type="match status" value="1"/>
</dbReference>
<dbReference type="EMBL" id="JBHSPU010000049">
    <property type="protein sequence ID" value="MFC5918928.1"/>
    <property type="molecule type" value="Genomic_DNA"/>
</dbReference>
<name>A0ABW1GXL0_9ACTN</name>
<feature type="transmembrane region" description="Helical" evidence="5">
    <location>
        <begin position="26"/>
        <end position="51"/>
    </location>
</feature>
<gene>
    <name evidence="7" type="ORF">ACFP1B_36665</name>
</gene>
<feature type="transmembrane region" description="Helical" evidence="5">
    <location>
        <begin position="311"/>
        <end position="330"/>
    </location>
</feature>
<protein>
    <submittedName>
        <fullName evidence="7">MFS transporter</fullName>
    </submittedName>
</protein>
<comment type="caution">
    <text evidence="7">The sequence shown here is derived from an EMBL/GenBank/DDBJ whole genome shotgun (WGS) entry which is preliminary data.</text>
</comment>
<dbReference type="InterPro" id="IPR011701">
    <property type="entry name" value="MFS"/>
</dbReference>
<feature type="transmembrane region" description="Helical" evidence="5">
    <location>
        <begin position="336"/>
        <end position="359"/>
    </location>
</feature>
<keyword evidence="8" id="KW-1185">Reference proteome</keyword>
<dbReference type="RefSeq" id="WP_344508242.1">
    <property type="nucleotide sequence ID" value="NZ_BAAATU010000005.1"/>
</dbReference>
<dbReference type="Gene3D" id="1.20.1250.20">
    <property type="entry name" value="MFS general substrate transporter like domains"/>
    <property type="match status" value="1"/>
</dbReference>